<dbReference type="EMBL" id="BSXS01007400">
    <property type="protein sequence ID" value="GME88688.1"/>
    <property type="molecule type" value="Genomic_DNA"/>
</dbReference>
<reference evidence="1" key="1">
    <citation type="submission" date="2023-04" db="EMBL/GenBank/DDBJ databases">
        <title>Ambrosiozyma monospora NBRC 10751.</title>
        <authorList>
            <person name="Ichikawa N."/>
            <person name="Sato H."/>
            <person name="Tonouchi N."/>
        </authorList>
    </citation>
    <scope>NUCLEOTIDE SEQUENCE</scope>
    <source>
        <strain evidence="1">NBRC 10751</strain>
    </source>
</reference>
<evidence type="ECO:0000313" key="1">
    <source>
        <dbReference type="EMBL" id="GME88688.1"/>
    </source>
</evidence>
<sequence length="316" mass="35473">MVNTPPDSQNTSPKQFSRILKSSYKPSTVIPESSFYYPDTCYSFSLLYTAGSSHESSERSSLLDQQNQEWREHYTTKVRHQNHQLFKQYQDFCSGLKLSPMNFESSPSSRSSSRSRSRSNSSSSTGKVSKPKPPVLRSPQLKSSKLAGFVDSQLSKYKGLVNYPYAANYTYQSTGYLNDIDALTTRPELYKSAEGSATKFSNEPYKLPACPSVENIDSVSLRHPSVYQRPEPQLPQSQSPSRSQSQSQKLPSIVDQLAAHEAADAAVLQSQHQQQQQELLLQQPTVAPQPFTELVPSKEQFKTPPANIPARLNPRW</sequence>
<organism evidence="1 2">
    <name type="scientific">Ambrosiozyma monospora</name>
    <name type="common">Yeast</name>
    <name type="synonym">Endomycopsis monosporus</name>
    <dbReference type="NCBI Taxonomy" id="43982"/>
    <lineage>
        <taxon>Eukaryota</taxon>
        <taxon>Fungi</taxon>
        <taxon>Dikarya</taxon>
        <taxon>Ascomycota</taxon>
        <taxon>Saccharomycotina</taxon>
        <taxon>Pichiomycetes</taxon>
        <taxon>Pichiales</taxon>
        <taxon>Pichiaceae</taxon>
        <taxon>Ambrosiozyma</taxon>
    </lineage>
</organism>
<gene>
    <name evidence="1" type="ORF">Amon02_000840400</name>
</gene>
<comment type="caution">
    <text evidence="1">The sequence shown here is derived from an EMBL/GenBank/DDBJ whole genome shotgun (WGS) entry which is preliminary data.</text>
</comment>
<proteinExistence type="predicted"/>
<dbReference type="Proteomes" id="UP001165064">
    <property type="component" value="Unassembled WGS sequence"/>
</dbReference>
<accession>A0ACB5TI57</accession>
<name>A0ACB5TI57_AMBMO</name>
<keyword evidence="2" id="KW-1185">Reference proteome</keyword>
<protein>
    <submittedName>
        <fullName evidence="1">Unnamed protein product</fullName>
    </submittedName>
</protein>
<evidence type="ECO:0000313" key="2">
    <source>
        <dbReference type="Proteomes" id="UP001165064"/>
    </source>
</evidence>